<feature type="domain" description="OmpR/PhoB-type" evidence="3">
    <location>
        <begin position="20"/>
        <end position="63"/>
    </location>
</feature>
<keyword evidence="1" id="KW-0238">DNA-binding</keyword>
<keyword evidence="5" id="KW-1185">Reference proteome</keyword>
<dbReference type="Pfam" id="PF00486">
    <property type="entry name" value="Trans_reg_C"/>
    <property type="match status" value="1"/>
</dbReference>
<reference evidence="5" key="1">
    <citation type="journal article" date="2019" name="Int. J. Syst. Evol. Microbiol.">
        <title>The Global Catalogue of Microorganisms (GCM) 10K type strain sequencing project: providing services to taxonomists for standard genome sequencing and annotation.</title>
        <authorList>
            <consortium name="The Broad Institute Genomics Platform"/>
            <consortium name="The Broad Institute Genome Sequencing Center for Infectious Disease"/>
            <person name="Wu L."/>
            <person name="Ma J."/>
        </authorList>
    </citation>
    <scope>NUCLEOTIDE SEQUENCE [LARGE SCALE GENOMIC DNA]</scope>
    <source>
        <strain evidence="5">JCM 9651</strain>
    </source>
</reference>
<evidence type="ECO:0000256" key="2">
    <source>
        <dbReference type="SAM" id="MobiDB-lite"/>
    </source>
</evidence>
<sequence>MLSGSGPQNGGPTAPPGGTDHPHRVHTHDHLVTTVWGYGHVGDRTVDGPVARLRRKLGADPAHDPDRAPGRLQVRAPTGRTGHRGSKPRPLDLRPPASGRGRGP</sequence>
<evidence type="ECO:0000313" key="4">
    <source>
        <dbReference type="EMBL" id="GAA3370702.1"/>
    </source>
</evidence>
<evidence type="ECO:0000313" key="5">
    <source>
        <dbReference type="Proteomes" id="UP001499990"/>
    </source>
</evidence>
<evidence type="ECO:0000256" key="1">
    <source>
        <dbReference type="ARBA" id="ARBA00023125"/>
    </source>
</evidence>
<dbReference type="InterPro" id="IPR001867">
    <property type="entry name" value="OmpR/PhoB-type_DNA-bd"/>
</dbReference>
<dbReference type="Gene3D" id="1.10.10.10">
    <property type="entry name" value="Winged helix-like DNA-binding domain superfamily/Winged helix DNA-binding domain"/>
    <property type="match status" value="1"/>
</dbReference>
<dbReference type="InterPro" id="IPR016032">
    <property type="entry name" value="Sig_transdc_resp-reg_C-effctor"/>
</dbReference>
<feature type="compositionally biased region" description="Basic and acidic residues" evidence="2">
    <location>
        <begin position="57"/>
        <end position="69"/>
    </location>
</feature>
<dbReference type="InterPro" id="IPR036388">
    <property type="entry name" value="WH-like_DNA-bd_sf"/>
</dbReference>
<evidence type="ECO:0000259" key="3">
    <source>
        <dbReference type="Pfam" id="PF00486"/>
    </source>
</evidence>
<accession>A0ABP6S8J3</accession>
<name>A0ABP6S8J3_9ACTN</name>
<organism evidence="4 5">
    <name type="scientific">Streptomyces sannanensis</name>
    <dbReference type="NCBI Taxonomy" id="285536"/>
    <lineage>
        <taxon>Bacteria</taxon>
        <taxon>Bacillati</taxon>
        <taxon>Actinomycetota</taxon>
        <taxon>Actinomycetes</taxon>
        <taxon>Kitasatosporales</taxon>
        <taxon>Streptomycetaceae</taxon>
        <taxon>Streptomyces</taxon>
    </lineage>
</organism>
<dbReference type="EMBL" id="BAAAYL010000001">
    <property type="protein sequence ID" value="GAA3370702.1"/>
    <property type="molecule type" value="Genomic_DNA"/>
</dbReference>
<comment type="caution">
    <text evidence="4">The sequence shown here is derived from an EMBL/GenBank/DDBJ whole genome shotgun (WGS) entry which is preliminary data.</text>
</comment>
<feature type="region of interest" description="Disordered" evidence="2">
    <location>
        <begin position="1"/>
        <end position="28"/>
    </location>
</feature>
<dbReference type="Proteomes" id="UP001499990">
    <property type="component" value="Unassembled WGS sequence"/>
</dbReference>
<feature type="region of interest" description="Disordered" evidence="2">
    <location>
        <begin position="53"/>
        <end position="104"/>
    </location>
</feature>
<dbReference type="SUPFAM" id="SSF46894">
    <property type="entry name" value="C-terminal effector domain of the bipartite response regulators"/>
    <property type="match status" value="1"/>
</dbReference>
<gene>
    <name evidence="4" type="ORF">GCM10020367_18370</name>
</gene>
<proteinExistence type="predicted"/>
<protein>
    <recommendedName>
        <fullName evidence="3">OmpR/PhoB-type domain-containing protein</fullName>
    </recommendedName>
</protein>